<proteinExistence type="predicted"/>
<organism evidence="1 2">
    <name type="scientific">Tagetes erecta</name>
    <name type="common">African marigold</name>
    <dbReference type="NCBI Taxonomy" id="13708"/>
    <lineage>
        <taxon>Eukaryota</taxon>
        <taxon>Viridiplantae</taxon>
        <taxon>Streptophyta</taxon>
        <taxon>Embryophyta</taxon>
        <taxon>Tracheophyta</taxon>
        <taxon>Spermatophyta</taxon>
        <taxon>Magnoliopsida</taxon>
        <taxon>eudicotyledons</taxon>
        <taxon>Gunneridae</taxon>
        <taxon>Pentapetalae</taxon>
        <taxon>asterids</taxon>
        <taxon>campanulids</taxon>
        <taxon>Asterales</taxon>
        <taxon>Asteraceae</taxon>
        <taxon>Asteroideae</taxon>
        <taxon>Heliantheae alliance</taxon>
        <taxon>Tageteae</taxon>
        <taxon>Tagetes</taxon>
    </lineage>
</organism>
<keyword evidence="2" id="KW-1185">Reference proteome</keyword>
<sequence length="90" mass="10369">MASSGPSIICTETTTVVPVHRHNDLHCHLLHGRLLHGRLLHHHQVVSYTTIRLSLQALQSVPRTDNSITQKPARTRERLITKSFCWSEWR</sequence>
<protein>
    <submittedName>
        <fullName evidence="1">Uncharacterized protein</fullName>
    </submittedName>
</protein>
<dbReference type="Proteomes" id="UP001229421">
    <property type="component" value="Unassembled WGS sequence"/>
</dbReference>
<reference evidence="1" key="1">
    <citation type="journal article" date="2023" name="bioRxiv">
        <title>Improved chromosome-level genome assembly for marigold (Tagetes erecta).</title>
        <authorList>
            <person name="Jiang F."/>
            <person name="Yuan L."/>
            <person name="Wang S."/>
            <person name="Wang H."/>
            <person name="Xu D."/>
            <person name="Wang A."/>
            <person name="Fan W."/>
        </authorList>
    </citation>
    <scope>NUCLEOTIDE SEQUENCE</scope>
    <source>
        <strain evidence="1">WSJ</strain>
        <tissue evidence="1">Leaf</tissue>
    </source>
</reference>
<dbReference type="AlphaFoldDB" id="A0AAD8P0C6"/>
<dbReference type="EMBL" id="JAUHHV010000001">
    <property type="protein sequence ID" value="KAK1434385.1"/>
    <property type="molecule type" value="Genomic_DNA"/>
</dbReference>
<evidence type="ECO:0000313" key="2">
    <source>
        <dbReference type="Proteomes" id="UP001229421"/>
    </source>
</evidence>
<gene>
    <name evidence="1" type="ORF">QVD17_00124</name>
</gene>
<accession>A0AAD8P0C6</accession>
<comment type="caution">
    <text evidence="1">The sequence shown here is derived from an EMBL/GenBank/DDBJ whole genome shotgun (WGS) entry which is preliminary data.</text>
</comment>
<evidence type="ECO:0000313" key="1">
    <source>
        <dbReference type="EMBL" id="KAK1434385.1"/>
    </source>
</evidence>
<name>A0AAD8P0C6_TARER</name>